<dbReference type="InterPro" id="IPR011606">
    <property type="entry name" value="Brnchd-chn_aa_trnsp_permease"/>
</dbReference>
<evidence type="ECO:0000256" key="4">
    <source>
        <dbReference type="ARBA" id="ARBA00022475"/>
    </source>
</evidence>
<name>A0A1H8FC61_9RHOB</name>
<feature type="transmembrane region" description="Helical" evidence="8">
    <location>
        <begin position="128"/>
        <end position="155"/>
    </location>
</feature>
<evidence type="ECO:0000256" key="8">
    <source>
        <dbReference type="SAM" id="Phobius"/>
    </source>
</evidence>
<dbReference type="AlphaFoldDB" id="A0A1H8FC61"/>
<gene>
    <name evidence="9" type="ORF">SAMN05216227_101084</name>
</gene>
<reference evidence="9 10" key="1">
    <citation type="submission" date="2016-10" db="EMBL/GenBank/DDBJ databases">
        <authorList>
            <person name="de Groot N.N."/>
        </authorList>
    </citation>
    <scope>NUCLEOTIDE SEQUENCE [LARGE SCALE GENOMIC DNA]</scope>
    <source>
        <strain evidence="9 10">CGMCC 1.10836</strain>
    </source>
</reference>
<keyword evidence="4" id="KW-1003">Cell membrane</keyword>
<keyword evidence="7 8" id="KW-0472">Membrane</keyword>
<dbReference type="GO" id="GO:1903785">
    <property type="term" value="P:L-valine transmembrane transport"/>
    <property type="evidence" value="ECO:0007669"/>
    <property type="project" value="TreeGrafter"/>
</dbReference>
<organism evidence="9 10">
    <name type="scientific">Pseudorhodobacter antarcticus</name>
    <dbReference type="NCBI Taxonomy" id="1077947"/>
    <lineage>
        <taxon>Bacteria</taxon>
        <taxon>Pseudomonadati</taxon>
        <taxon>Pseudomonadota</taxon>
        <taxon>Alphaproteobacteria</taxon>
        <taxon>Rhodobacterales</taxon>
        <taxon>Paracoccaceae</taxon>
        <taxon>Pseudorhodobacter</taxon>
    </lineage>
</organism>
<dbReference type="EMBL" id="FOCO01000010">
    <property type="protein sequence ID" value="SEN28628.1"/>
    <property type="molecule type" value="Genomic_DNA"/>
</dbReference>
<evidence type="ECO:0000256" key="3">
    <source>
        <dbReference type="ARBA" id="ARBA00022448"/>
    </source>
</evidence>
<protein>
    <submittedName>
        <fullName evidence="9">4-azaleucine resistance probable transporter AzlC</fullName>
    </submittedName>
</protein>
<keyword evidence="6 8" id="KW-1133">Transmembrane helix</keyword>
<dbReference type="OrthoDB" id="3579489at2"/>
<feature type="transmembrane region" description="Helical" evidence="8">
    <location>
        <begin position="186"/>
        <end position="203"/>
    </location>
</feature>
<feature type="transmembrane region" description="Helical" evidence="8">
    <location>
        <begin position="62"/>
        <end position="84"/>
    </location>
</feature>
<feature type="transmembrane region" description="Helical" evidence="8">
    <location>
        <begin position="161"/>
        <end position="179"/>
    </location>
</feature>
<dbReference type="GO" id="GO:0005886">
    <property type="term" value="C:plasma membrane"/>
    <property type="evidence" value="ECO:0007669"/>
    <property type="project" value="UniProtKB-SubCell"/>
</dbReference>
<keyword evidence="3" id="KW-0813">Transport</keyword>
<sequence length="229" mass="23450">MGPIMQFTSGARDVLPLALGAALYGLAFGLLAAQSGMSALQTGVMGATVFSGSAQFVAVERLAAGAGAATALIAGIALNLRLLLMTASLRDILAPRPFWQKLLGVHMTTDESWALFHGTRAKGGTPSYWYLVGAGACMMVLWVASTTAGAIFATALPEPRALGIDFAFTAAFIAILRGLWGGRRDLVPWVASAATVAGLATLTPMEPSWALVVGGMLGAIIAGITPSDA</sequence>
<evidence type="ECO:0000256" key="7">
    <source>
        <dbReference type="ARBA" id="ARBA00023136"/>
    </source>
</evidence>
<evidence type="ECO:0000256" key="6">
    <source>
        <dbReference type="ARBA" id="ARBA00022989"/>
    </source>
</evidence>
<dbReference type="Proteomes" id="UP000183002">
    <property type="component" value="Unassembled WGS sequence"/>
</dbReference>
<evidence type="ECO:0000256" key="1">
    <source>
        <dbReference type="ARBA" id="ARBA00004651"/>
    </source>
</evidence>
<comment type="subcellular location">
    <subcellularLocation>
        <location evidence="1">Cell membrane</location>
        <topology evidence="1">Multi-pass membrane protein</topology>
    </subcellularLocation>
</comment>
<dbReference type="STRING" id="1077947.SAMN05216227_101084"/>
<keyword evidence="10" id="KW-1185">Reference proteome</keyword>
<feature type="transmembrane region" description="Helical" evidence="8">
    <location>
        <begin position="209"/>
        <end position="227"/>
    </location>
</feature>
<dbReference type="PANTHER" id="PTHR34979:SF1">
    <property type="entry name" value="INNER MEMBRANE PROTEIN YGAZ"/>
    <property type="match status" value="1"/>
</dbReference>
<proteinExistence type="inferred from homology"/>
<comment type="similarity">
    <text evidence="2">Belongs to the AzlC family.</text>
</comment>
<dbReference type="PANTHER" id="PTHR34979">
    <property type="entry name" value="INNER MEMBRANE PROTEIN YGAZ"/>
    <property type="match status" value="1"/>
</dbReference>
<keyword evidence="5 8" id="KW-0812">Transmembrane</keyword>
<evidence type="ECO:0000256" key="2">
    <source>
        <dbReference type="ARBA" id="ARBA00010735"/>
    </source>
</evidence>
<evidence type="ECO:0000256" key="5">
    <source>
        <dbReference type="ARBA" id="ARBA00022692"/>
    </source>
</evidence>
<evidence type="ECO:0000313" key="10">
    <source>
        <dbReference type="Proteomes" id="UP000183002"/>
    </source>
</evidence>
<dbReference type="Pfam" id="PF03591">
    <property type="entry name" value="AzlC"/>
    <property type="match status" value="1"/>
</dbReference>
<evidence type="ECO:0000313" key="9">
    <source>
        <dbReference type="EMBL" id="SEN28628.1"/>
    </source>
</evidence>
<accession>A0A1H8FC61</accession>